<keyword evidence="2 13" id="KW-1003">Cell membrane</keyword>
<comment type="caution">
    <text evidence="15">The sequence shown here is derived from an EMBL/GenBank/DDBJ whole genome shotgun (WGS) entry which is preliminary data.</text>
</comment>
<dbReference type="PANTHER" id="PTHR34128">
    <property type="entry name" value="CYTOCHROME C-TYPE BIOGENESIS PROTEIN CCME HOMOLOG, MITOCHONDRIAL"/>
    <property type="match status" value="1"/>
</dbReference>
<dbReference type="HAMAP" id="MF_01959">
    <property type="entry name" value="CcmE"/>
    <property type="match status" value="1"/>
</dbReference>
<comment type="subcellular location">
    <subcellularLocation>
        <location evidence="1">Cell inner membrane</location>
    </subcellularLocation>
    <subcellularLocation>
        <location evidence="13">Cell membrane</location>
        <topology evidence="13">Single-pass type II membrane protein</topology>
    </subcellularLocation>
</comment>
<keyword evidence="9 13" id="KW-1133">Transmembrane helix</keyword>
<dbReference type="FunFam" id="2.40.50.140:FF:000104">
    <property type="entry name" value="Cytochrome c-type biogenesis protein CcmE"/>
    <property type="match status" value="1"/>
</dbReference>
<evidence type="ECO:0000256" key="11">
    <source>
        <dbReference type="ARBA" id="ARBA00023136"/>
    </source>
</evidence>
<dbReference type="Gene3D" id="2.40.50.140">
    <property type="entry name" value="Nucleic acid-binding proteins"/>
    <property type="match status" value="1"/>
</dbReference>
<feature type="binding site" description="axial binding residue" evidence="13 14">
    <location>
        <position position="128"/>
    </location>
    <ligand>
        <name>heme</name>
        <dbReference type="ChEBI" id="CHEBI:30413"/>
    </ligand>
    <ligandPart>
        <name>Fe</name>
        <dbReference type="ChEBI" id="CHEBI:18248"/>
    </ligandPart>
</feature>
<dbReference type="InterPro" id="IPR012340">
    <property type="entry name" value="NA-bd_OB-fold"/>
</dbReference>
<sequence length="152" mass="16532">MHPQRQKRLLAVIAIVLVLGAALALVMYALKQNINLFFSPSQIAMGEAPSKTNIRAGGLVVEGSVQRDPNSLAVSFQVTDFQHSVTIEYQGILPDLFREGQGVVALGQLNEQGTFDASQVLAKHDEKYMPPEVSEALKPVEKPAPVATPTYY</sequence>
<dbReference type="OrthoDB" id="9793584at2"/>
<dbReference type="InterPro" id="IPR004329">
    <property type="entry name" value="CcmE"/>
</dbReference>
<evidence type="ECO:0000256" key="4">
    <source>
        <dbReference type="ARBA" id="ARBA00022617"/>
    </source>
</evidence>
<evidence type="ECO:0000256" key="13">
    <source>
        <dbReference type="HAMAP-Rule" id="MF_01959"/>
    </source>
</evidence>
<evidence type="ECO:0000256" key="6">
    <source>
        <dbReference type="ARBA" id="ARBA00022723"/>
    </source>
</evidence>
<keyword evidence="4 13" id="KW-0349">Heme</keyword>
<dbReference type="NCBIfam" id="NF009727">
    <property type="entry name" value="PRK13254.1-1"/>
    <property type="match status" value="1"/>
</dbReference>
<evidence type="ECO:0000313" key="16">
    <source>
        <dbReference type="Proteomes" id="UP000280507"/>
    </source>
</evidence>
<feature type="topological domain" description="Extracellular" evidence="13">
    <location>
        <begin position="30"/>
        <end position="152"/>
    </location>
</feature>
<keyword evidence="6 13" id="KW-0479">Metal-binding</keyword>
<dbReference type="PANTHER" id="PTHR34128:SF2">
    <property type="entry name" value="CYTOCHROME C-TYPE BIOGENESIS PROTEIN CCME HOMOLOG, MITOCHONDRIAL"/>
    <property type="match status" value="1"/>
</dbReference>
<evidence type="ECO:0000256" key="10">
    <source>
        <dbReference type="ARBA" id="ARBA00023004"/>
    </source>
</evidence>
<accession>A0A3M8Q889</accession>
<protein>
    <recommendedName>
        <fullName evidence="13">Cytochrome c-type biogenesis protein CcmE</fullName>
    </recommendedName>
    <alternativeName>
        <fullName evidence="13">Cytochrome c maturation protein E</fullName>
    </alternativeName>
    <alternativeName>
        <fullName evidence="13">Heme chaperone CcmE</fullName>
    </alternativeName>
</protein>
<proteinExistence type="inferred from homology"/>
<keyword evidence="10 13" id="KW-0408">Iron</keyword>
<keyword evidence="3" id="KW-0997">Cell inner membrane</keyword>
<evidence type="ECO:0000313" key="15">
    <source>
        <dbReference type="EMBL" id="RNF52225.1"/>
    </source>
</evidence>
<keyword evidence="7 13" id="KW-0201">Cytochrome c-type biogenesis</keyword>
<evidence type="ECO:0000256" key="7">
    <source>
        <dbReference type="ARBA" id="ARBA00022748"/>
    </source>
</evidence>
<comment type="similarity">
    <text evidence="13">Belongs to the CcmE/CycJ family.</text>
</comment>
<dbReference type="InterPro" id="IPR036127">
    <property type="entry name" value="CcmE-like_sf"/>
</dbReference>
<name>A0A3M8Q889_9GAMM</name>
<evidence type="ECO:0000256" key="14">
    <source>
        <dbReference type="PIRSR" id="PIRSR604329-50"/>
    </source>
</evidence>
<reference evidence="15 16" key="1">
    <citation type="journal article" date="2012" name="Int. J. Syst. Evol. Microbiol.">
        <title>Marinomonas hwangdonensis sp. nov., isolated from seawater.</title>
        <authorList>
            <person name="Jung Y.T."/>
            <person name="Oh T.K."/>
            <person name="Yoon J.H."/>
        </authorList>
    </citation>
    <scope>NUCLEOTIDE SEQUENCE [LARGE SCALE GENOMIC DNA]</scope>
    <source>
        <strain evidence="15 16">HDW-15</strain>
    </source>
</reference>
<keyword evidence="8 13" id="KW-0735">Signal-anchor</keyword>
<evidence type="ECO:0000256" key="5">
    <source>
        <dbReference type="ARBA" id="ARBA00022692"/>
    </source>
</evidence>
<keyword evidence="11 13" id="KW-0472">Membrane</keyword>
<comment type="function">
    <text evidence="12 13">Heme chaperone required for the biogenesis of c-type cytochromes. Transiently binds heme delivered by CcmC and transfers the heme to apo-cytochromes in a process facilitated by CcmF and CcmH.</text>
</comment>
<feature type="topological domain" description="Cytoplasmic" evidence="13">
    <location>
        <begin position="1"/>
        <end position="8"/>
    </location>
</feature>
<dbReference type="Proteomes" id="UP000280507">
    <property type="component" value="Unassembled WGS sequence"/>
</dbReference>
<evidence type="ECO:0000256" key="8">
    <source>
        <dbReference type="ARBA" id="ARBA00022968"/>
    </source>
</evidence>
<dbReference type="GO" id="GO:0020037">
    <property type="term" value="F:heme binding"/>
    <property type="evidence" value="ECO:0007669"/>
    <property type="project" value="InterPro"/>
</dbReference>
<evidence type="ECO:0000256" key="3">
    <source>
        <dbReference type="ARBA" id="ARBA00022519"/>
    </source>
</evidence>
<dbReference type="GO" id="GO:0046872">
    <property type="term" value="F:metal ion binding"/>
    <property type="evidence" value="ECO:0007669"/>
    <property type="project" value="UniProtKB-KW"/>
</dbReference>
<dbReference type="EMBL" id="RIZG01000002">
    <property type="protein sequence ID" value="RNF52225.1"/>
    <property type="molecule type" value="Genomic_DNA"/>
</dbReference>
<keyword evidence="5 13" id="KW-0812">Transmembrane</keyword>
<dbReference type="GO" id="GO:0017003">
    <property type="term" value="P:protein-heme linkage"/>
    <property type="evidence" value="ECO:0007669"/>
    <property type="project" value="UniProtKB-UniRule"/>
</dbReference>
<evidence type="ECO:0000256" key="1">
    <source>
        <dbReference type="ARBA" id="ARBA00004533"/>
    </source>
</evidence>
<dbReference type="Pfam" id="PF03100">
    <property type="entry name" value="CcmE"/>
    <property type="match status" value="1"/>
</dbReference>
<dbReference type="NCBIfam" id="NF009731">
    <property type="entry name" value="PRK13254.1-5"/>
    <property type="match status" value="1"/>
</dbReference>
<gene>
    <name evidence="13 15" type="primary">ccmE</name>
    <name evidence="13" type="synonym">cycJ</name>
    <name evidence="15" type="ORF">EBI00_04800</name>
</gene>
<organism evidence="15 16">
    <name type="scientific">Marinomonas hwangdonensis</name>
    <dbReference type="NCBI Taxonomy" id="1053647"/>
    <lineage>
        <taxon>Bacteria</taxon>
        <taxon>Pseudomonadati</taxon>
        <taxon>Pseudomonadota</taxon>
        <taxon>Gammaproteobacteria</taxon>
        <taxon>Oceanospirillales</taxon>
        <taxon>Oceanospirillaceae</taxon>
        <taxon>Marinomonas</taxon>
    </lineage>
</organism>
<dbReference type="GO" id="GO:0017004">
    <property type="term" value="P:cytochrome complex assembly"/>
    <property type="evidence" value="ECO:0007669"/>
    <property type="project" value="UniProtKB-KW"/>
</dbReference>
<evidence type="ECO:0000256" key="2">
    <source>
        <dbReference type="ARBA" id="ARBA00022475"/>
    </source>
</evidence>
<dbReference type="RefSeq" id="WP_123094774.1">
    <property type="nucleotide sequence ID" value="NZ_RIZG01000002.1"/>
</dbReference>
<feature type="binding site" description="covalent" evidence="13 14">
    <location>
        <position position="124"/>
    </location>
    <ligand>
        <name>heme</name>
        <dbReference type="ChEBI" id="CHEBI:30413"/>
    </ligand>
</feature>
<dbReference type="SUPFAM" id="SSF82093">
    <property type="entry name" value="Heme chaperone CcmE"/>
    <property type="match status" value="1"/>
</dbReference>
<evidence type="ECO:0000256" key="9">
    <source>
        <dbReference type="ARBA" id="ARBA00022989"/>
    </source>
</evidence>
<dbReference type="NCBIfam" id="NF009729">
    <property type="entry name" value="PRK13254.1-3"/>
    <property type="match status" value="1"/>
</dbReference>
<evidence type="ECO:0000256" key="12">
    <source>
        <dbReference type="ARBA" id="ARBA00056663"/>
    </source>
</evidence>
<keyword evidence="16" id="KW-1185">Reference proteome</keyword>
<dbReference type="AlphaFoldDB" id="A0A3M8Q889"/>
<dbReference type="GO" id="GO:0005886">
    <property type="term" value="C:plasma membrane"/>
    <property type="evidence" value="ECO:0007669"/>
    <property type="project" value="UniProtKB-SubCell"/>
</dbReference>